<keyword evidence="5 9" id="KW-1133">Transmembrane helix</keyword>
<evidence type="ECO:0000256" key="2">
    <source>
        <dbReference type="ARBA" id="ARBA00008685"/>
    </source>
</evidence>
<name>A0AAW0SSN4_SCYPA</name>
<evidence type="ECO:0000313" key="12">
    <source>
        <dbReference type="Proteomes" id="UP001487740"/>
    </source>
</evidence>
<keyword evidence="12" id="KW-1185">Reference proteome</keyword>
<keyword evidence="6 9" id="KW-0472">Membrane</keyword>
<evidence type="ECO:0000256" key="3">
    <source>
        <dbReference type="ARBA" id="ARBA00022475"/>
    </source>
</evidence>
<evidence type="ECO:0000259" key="10">
    <source>
        <dbReference type="Pfam" id="PF00060"/>
    </source>
</evidence>
<proteinExistence type="inferred from homology"/>
<dbReference type="InterPro" id="IPR001320">
    <property type="entry name" value="Iontro_rcpt_C"/>
</dbReference>
<feature type="transmembrane region" description="Helical" evidence="9">
    <location>
        <begin position="120"/>
        <end position="145"/>
    </location>
</feature>
<keyword evidence="3" id="KW-1003">Cell membrane</keyword>
<dbReference type="AlphaFoldDB" id="A0AAW0SSN4"/>
<dbReference type="EMBL" id="JARAKH010000045">
    <property type="protein sequence ID" value="KAK8378310.1"/>
    <property type="molecule type" value="Genomic_DNA"/>
</dbReference>
<evidence type="ECO:0000256" key="4">
    <source>
        <dbReference type="ARBA" id="ARBA00022692"/>
    </source>
</evidence>
<dbReference type="GO" id="GO:0005886">
    <property type="term" value="C:plasma membrane"/>
    <property type="evidence" value="ECO:0007669"/>
    <property type="project" value="UniProtKB-SubCell"/>
</dbReference>
<keyword evidence="8" id="KW-0325">Glycoprotein</keyword>
<protein>
    <recommendedName>
        <fullName evidence="10">Ionotropic glutamate receptor C-terminal domain-containing protein</fullName>
    </recommendedName>
</protein>
<gene>
    <name evidence="11" type="ORF">O3P69_011063</name>
</gene>
<comment type="similarity">
    <text evidence="2">Belongs to the glutamate-gated ion channel (TC 1.A.10.1) family.</text>
</comment>
<dbReference type="PANTHER" id="PTHR42643">
    <property type="entry name" value="IONOTROPIC RECEPTOR 20A-RELATED"/>
    <property type="match status" value="1"/>
</dbReference>
<dbReference type="GO" id="GO:0015276">
    <property type="term" value="F:ligand-gated monoatomic ion channel activity"/>
    <property type="evidence" value="ECO:0007669"/>
    <property type="project" value="InterPro"/>
</dbReference>
<sequence length="185" mass="20443">MSRKARADVSPLDFTPIWQRSLVIDFGRIYSTDTVVIISRAPRALIRPLLLLQIFTPFVWSSLLVVAMAAGIALRRLMIARQAVQKETSQGMFSYCLATFSIFVYQSSTVWPSWLGGRLVGGSLMLAAVVVGSLYSGSITAFLTIPSKSSPINSLEEMLERNIVPAIRMLSSPYSFFLVGITCHF</sequence>
<keyword evidence="4 9" id="KW-0812">Transmembrane</keyword>
<evidence type="ECO:0000256" key="1">
    <source>
        <dbReference type="ARBA" id="ARBA00004651"/>
    </source>
</evidence>
<accession>A0AAW0SSN4</accession>
<dbReference type="PANTHER" id="PTHR42643:SF30">
    <property type="entry name" value="IONOTROPIC RECEPTOR 40A-RELATED"/>
    <property type="match status" value="1"/>
</dbReference>
<organism evidence="11 12">
    <name type="scientific">Scylla paramamosain</name>
    <name type="common">Mud crab</name>
    <dbReference type="NCBI Taxonomy" id="85552"/>
    <lineage>
        <taxon>Eukaryota</taxon>
        <taxon>Metazoa</taxon>
        <taxon>Ecdysozoa</taxon>
        <taxon>Arthropoda</taxon>
        <taxon>Crustacea</taxon>
        <taxon>Multicrustacea</taxon>
        <taxon>Malacostraca</taxon>
        <taxon>Eumalacostraca</taxon>
        <taxon>Eucarida</taxon>
        <taxon>Decapoda</taxon>
        <taxon>Pleocyemata</taxon>
        <taxon>Brachyura</taxon>
        <taxon>Eubrachyura</taxon>
        <taxon>Portunoidea</taxon>
        <taxon>Portunidae</taxon>
        <taxon>Portuninae</taxon>
        <taxon>Scylla</taxon>
    </lineage>
</organism>
<evidence type="ECO:0000256" key="9">
    <source>
        <dbReference type="SAM" id="Phobius"/>
    </source>
</evidence>
<dbReference type="GO" id="GO:0050906">
    <property type="term" value="P:detection of stimulus involved in sensory perception"/>
    <property type="evidence" value="ECO:0007669"/>
    <property type="project" value="UniProtKB-ARBA"/>
</dbReference>
<dbReference type="InterPro" id="IPR052192">
    <property type="entry name" value="Insect_Ionotropic_Sensory_Rcpt"/>
</dbReference>
<comment type="subcellular location">
    <subcellularLocation>
        <location evidence="1">Cell membrane</location>
        <topology evidence="1">Multi-pass membrane protein</topology>
    </subcellularLocation>
</comment>
<keyword evidence="7" id="KW-0675">Receptor</keyword>
<dbReference type="Gene3D" id="1.10.287.70">
    <property type="match status" value="1"/>
</dbReference>
<evidence type="ECO:0000256" key="8">
    <source>
        <dbReference type="ARBA" id="ARBA00023180"/>
    </source>
</evidence>
<feature type="transmembrane region" description="Helical" evidence="9">
    <location>
        <begin position="95"/>
        <end position="114"/>
    </location>
</feature>
<reference evidence="11 12" key="1">
    <citation type="submission" date="2023-03" db="EMBL/GenBank/DDBJ databases">
        <title>High-quality genome of Scylla paramamosain provides insights in environmental adaptation.</title>
        <authorList>
            <person name="Zhang L."/>
        </authorList>
    </citation>
    <scope>NUCLEOTIDE SEQUENCE [LARGE SCALE GENOMIC DNA]</scope>
    <source>
        <strain evidence="11">LZ_2023a</strain>
        <tissue evidence="11">Muscle</tissue>
    </source>
</reference>
<dbReference type="Pfam" id="PF00060">
    <property type="entry name" value="Lig_chan"/>
    <property type="match status" value="1"/>
</dbReference>
<evidence type="ECO:0000256" key="7">
    <source>
        <dbReference type="ARBA" id="ARBA00023170"/>
    </source>
</evidence>
<feature type="domain" description="Ionotropic glutamate receptor C-terminal" evidence="10">
    <location>
        <begin position="61"/>
        <end position="160"/>
    </location>
</feature>
<dbReference type="Proteomes" id="UP001487740">
    <property type="component" value="Unassembled WGS sequence"/>
</dbReference>
<comment type="caution">
    <text evidence="11">The sequence shown here is derived from an EMBL/GenBank/DDBJ whole genome shotgun (WGS) entry which is preliminary data.</text>
</comment>
<feature type="transmembrane region" description="Helical" evidence="9">
    <location>
        <begin position="50"/>
        <end position="74"/>
    </location>
</feature>
<evidence type="ECO:0000256" key="5">
    <source>
        <dbReference type="ARBA" id="ARBA00022989"/>
    </source>
</evidence>
<evidence type="ECO:0000256" key="6">
    <source>
        <dbReference type="ARBA" id="ARBA00023136"/>
    </source>
</evidence>
<evidence type="ECO:0000313" key="11">
    <source>
        <dbReference type="EMBL" id="KAK8378310.1"/>
    </source>
</evidence>